<dbReference type="AlphaFoldDB" id="A0A4Y2HC72"/>
<reference evidence="1 2" key="1">
    <citation type="journal article" date="2019" name="Sci. Rep.">
        <title>Orb-weaving spider Araneus ventricosus genome elucidates the spidroin gene catalogue.</title>
        <authorList>
            <person name="Kono N."/>
            <person name="Nakamura H."/>
            <person name="Ohtoshi R."/>
            <person name="Moran D.A.P."/>
            <person name="Shinohara A."/>
            <person name="Yoshida Y."/>
            <person name="Fujiwara M."/>
            <person name="Mori M."/>
            <person name="Tomita M."/>
            <person name="Arakawa K."/>
        </authorList>
    </citation>
    <scope>NUCLEOTIDE SEQUENCE [LARGE SCALE GENOMIC DNA]</scope>
</reference>
<accession>A0A4Y2HC72</accession>
<name>A0A4Y2HC72_ARAVE</name>
<proteinExistence type="predicted"/>
<sequence>MDGLPRLRAFNEGKGVPPFCSKEQVETSFVQIRGWDQVPHRGRSGKPVGIGSVAHFALHPPPATRPQSALVVVRILYEFNCGFCFEKR</sequence>
<evidence type="ECO:0000313" key="2">
    <source>
        <dbReference type="Proteomes" id="UP000499080"/>
    </source>
</evidence>
<organism evidence="1 2">
    <name type="scientific">Araneus ventricosus</name>
    <name type="common">Orbweaver spider</name>
    <name type="synonym">Epeira ventricosa</name>
    <dbReference type="NCBI Taxonomy" id="182803"/>
    <lineage>
        <taxon>Eukaryota</taxon>
        <taxon>Metazoa</taxon>
        <taxon>Ecdysozoa</taxon>
        <taxon>Arthropoda</taxon>
        <taxon>Chelicerata</taxon>
        <taxon>Arachnida</taxon>
        <taxon>Araneae</taxon>
        <taxon>Araneomorphae</taxon>
        <taxon>Entelegynae</taxon>
        <taxon>Araneoidea</taxon>
        <taxon>Araneidae</taxon>
        <taxon>Araneus</taxon>
    </lineage>
</organism>
<gene>
    <name evidence="1" type="ORF">AVEN_11353_1</name>
</gene>
<keyword evidence="2" id="KW-1185">Reference proteome</keyword>
<dbReference type="EMBL" id="BGPR01001840">
    <property type="protein sequence ID" value="GBM62894.1"/>
    <property type="molecule type" value="Genomic_DNA"/>
</dbReference>
<comment type="caution">
    <text evidence="1">The sequence shown here is derived from an EMBL/GenBank/DDBJ whole genome shotgun (WGS) entry which is preliminary data.</text>
</comment>
<evidence type="ECO:0000313" key="1">
    <source>
        <dbReference type="EMBL" id="GBM62894.1"/>
    </source>
</evidence>
<protein>
    <submittedName>
        <fullName evidence="1">Uncharacterized protein</fullName>
    </submittedName>
</protein>
<dbReference type="Proteomes" id="UP000499080">
    <property type="component" value="Unassembled WGS sequence"/>
</dbReference>